<reference evidence="6 7" key="1">
    <citation type="submission" date="2018-10" db="EMBL/GenBank/DDBJ databases">
        <title>Genomic Encyclopedia of Type Strains, Phase IV (KMG-IV): sequencing the most valuable type-strain genomes for metagenomic binning, comparative biology and taxonomic classification.</title>
        <authorList>
            <person name="Goeker M."/>
        </authorList>
    </citation>
    <scope>NUCLEOTIDE SEQUENCE [LARGE SCALE GENOMIC DNA]</scope>
    <source>
        <strain evidence="6 7">DSM 3303</strain>
    </source>
</reference>
<organism evidence="6 7">
    <name type="scientific">Vogesella indigofera</name>
    <name type="common">Pseudomonas indigofera</name>
    <dbReference type="NCBI Taxonomy" id="45465"/>
    <lineage>
        <taxon>Bacteria</taxon>
        <taxon>Pseudomonadati</taxon>
        <taxon>Pseudomonadota</taxon>
        <taxon>Betaproteobacteria</taxon>
        <taxon>Neisseriales</taxon>
        <taxon>Chromobacteriaceae</taxon>
        <taxon>Vogesella</taxon>
    </lineage>
</organism>
<evidence type="ECO:0000256" key="1">
    <source>
        <dbReference type="ARBA" id="ARBA00022729"/>
    </source>
</evidence>
<dbReference type="NCBIfam" id="NF033682">
    <property type="entry name" value="retention_LapA"/>
    <property type="match status" value="1"/>
</dbReference>
<dbReference type="InterPro" id="IPR003644">
    <property type="entry name" value="Calx_beta"/>
</dbReference>
<protein>
    <submittedName>
        <fullName evidence="6">Putative secreted protein (Type I secretion substrate)</fullName>
    </submittedName>
</protein>
<feature type="domain" description="Calx-beta" evidence="5">
    <location>
        <begin position="235"/>
        <end position="298"/>
    </location>
</feature>
<proteinExistence type="predicted"/>
<dbReference type="SUPFAM" id="SSF50939">
    <property type="entry name" value="Sialidases"/>
    <property type="match status" value="1"/>
</dbReference>
<feature type="domain" description="Calx-beta" evidence="5">
    <location>
        <begin position="619"/>
        <end position="682"/>
    </location>
</feature>
<dbReference type="GO" id="GO:0005509">
    <property type="term" value="F:calcium ion binding"/>
    <property type="evidence" value="ECO:0007669"/>
    <property type="project" value="InterPro"/>
</dbReference>
<dbReference type="Proteomes" id="UP000279384">
    <property type="component" value="Unassembled WGS sequence"/>
</dbReference>
<evidence type="ECO:0000256" key="3">
    <source>
        <dbReference type="ARBA" id="ARBA00022837"/>
    </source>
</evidence>
<dbReference type="GO" id="GO:0016020">
    <property type="term" value="C:membrane"/>
    <property type="evidence" value="ECO:0007669"/>
    <property type="project" value="InterPro"/>
</dbReference>
<accession>A0A495AYB3</accession>
<gene>
    <name evidence="6" type="ORF">C8E02_3265</name>
</gene>
<dbReference type="Pfam" id="PF00353">
    <property type="entry name" value="HemolysinCabind"/>
    <property type="match status" value="2"/>
</dbReference>
<sequence>MATATNIVQGKVVAIIGKIIAIAPDGSERILKLGDIVATGDRLIIPADGVIELQSASGNIVRIAEARDLTITDDVFNTASGDASDAAIATLSPEAEQALAALERGQDPLQELEATAAGLAAGGGEDGGNSFTRIGRVAEGISPLSLDNGLDSGNPPLQQASLGDAVLIPATPSIQVGQPGIATGDVTVEEGLDAVFGVSITGAAAGSSLVLVFGNGSAVSPADYAATAFQYSTDGGVTWTDYTGAIAISAGASQLLVRTSTVDDSVDEANENFTLSATLSSGGANYSDSAAATIVDDDVPTIRFGNPEAESGDITVPEGDPATFELHVTGAAAGSTLQLTLADGTALSPADYASGNFQYSTDNGVSWTTYSGAIALAAGDTDLLIRTTTVGDSVDEANETFTLGATLSSNGSSYGDSATATIVDDDIPTIFFGESDTASGDITVPEGEPATFALHVTGAAAGSTLVLTLADGTALSPADYASGSFQYSSDGGGSWTTYSGAITLAAGDTDLLIRTTTVGDSVDEANETFTLGATLSSNGSSYGDSATATIVDDDIPSIFFGESDTASGDITVPEGDPATFELHVTGAAAGSTLVLTLADGTALSPDDYASGSFQYSSDGGSSWTTYSGAIALAAGDTDLLIRTTTVGDSVDEANETFTLGATLSSNGSSYGDSATATIVDDDIPSIFFGESDTASGDITVPEGDPATFELHVTGAAAGSTLVLTLANGTALSPDDYASGSFQYSSDGGSSWTTYSGAITLAAGDSDLLIRTTTVGDNAEEMDETFTLGATLSSNGSSYNDSATATIIDDDTPTIFFGASETASGDILVPEGDPATFELHVTSAAAGSTLVLTLADGTALSPADYASGNFQYSSDGGSSWTTYSGAIALSAGDSDLLIRTTTVEDSVDEANEIFTLGATLNSSGNSYGDSASATIVDDDIPKIFFGASDTATGNILVPEGELATFELHVTGAAAGSTLVLTMADGTALSPADYASGNFQYSTNNGVSWTIYSGSIALAAGETDLLIRTTTAEDSVDEADETFTLGATLSSNGSSYNDSATATIVDDDIPVIFFGAAATESGNITVPEGQLATFELHITGAAAGSTLQLTLADGTALSPADYASGGFQYSSDGGSSWTTYSGAITLAAGDSNLLIRTTTVDDSSDEANETFTLGATLSSNGSTYQDSATATIVDDDYPPPVLYGDDGAWLMNYSSQHQSFDIKAKDGDITLFAGRTIHWDIWVDDISAVGLTLLALSLPTGTTGYWEKLYTANGDTLFRFYLTAGDTDVVMDQNDQFKLQLLGDDLSSSSNVHIINSDEYVRPHNNYQGDYATDFDSATAGNGADRDWLSSDTDGGEFAVSGPITVAGQTLDAQGGNDMIYGTVGNDTLTGGDGDDFIDGRAGSDTLYGGAGNDVLMGGLGNDTLYGGDGNDVLYGGFGNDTLIGGAGSDTFKWSLGDQGLGGGAATDIVSVNDFKTSEGDSLDLRDLLQGENSSNLQQYLHFSADGSNTLVQISYSGEFNGSNYGTATDQQIVLTGVALDSLAGVGATDQQIIDMLKNNSNLKTD</sequence>
<keyword evidence="4" id="KW-0813">Transport</keyword>
<comment type="caution">
    <text evidence="6">The sequence shown here is derived from an EMBL/GenBank/DDBJ whole genome shotgun (WGS) entry which is preliminary data.</text>
</comment>
<dbReference type="InterPro" id="IPR018511">
    <property type="entry name" value="Hemolysin-typ_Ca-bd_CS"/>
</dbReference>
<dbReference type="GO" id="GO:0007154">
    <property type="term" value="P:cell communication"/>
    <property type="evidence" value="ECO:0007669"/>
    <property type="project" value="InterPro"/>
</dbReference>
<feature type="domain" description="Calx-beta" evidence="5">
    <location>
        <begin position="746"/>
        <end position="810"/>
    </location>
</feature>
<evidence type="ECO:0000313" key="6">
    <source>
        <dbReference type="EMBL" id="RKQ53330.1"/>
    </source>
</evidence>
<dbReference type="InterPro" id="IPR036278">
    <property type="entry name" value="Sialidase_sf"/>
</dbReference>
<dbReference type="Gene3D" id="2.150.10.10">
    <property type="entry name" value="Serralysin-like metalloprotease, C-terminal"/>
    <property type="match status" value="2"/>
</dbReference>
<feature type="domain" description="Calx-beta" evidence="5">
    <location>
        <begin position="1131"/>
        <end position="1194"/>
    </location>
</feature>
<name>A0A495AYB3_VOGIN</name>
<dbReference type="EMBL" id="RBID01000019">
    <property type="protein sequence ID" value="RKQ53330.1"/>
    <property type="molecule type" value="Genomic_DNA"/>
</dbReference>
<dbReference type="PROSITE" id="PS00330">
    <property type="entry name" value="HEMOLYSIN_CALCIUM"/>
    <property type="match status" value="3"/>
</dbReference>
<dbReference type="InterPro" id="IPR019960">
    <property type="entry name" value="T1SS_VCA0849"/>
</dbReference>
<dbReference type="PANTHER" id="PTHR11878:SF65">
    <property type="entry name" value="NA_CA-EXCHANGE PROTEIN, ISOFORM G"/>
    <property type="match status" value="1"/>
</dbReference>
<dbReference type="InterPro" id="IPR001343">
    <property type="entry name" value="Hemolysn_Ca-bd"/>
</dbReference>
<dbReference type="PANTHER" id="PTHR11878">
    <property type="entry name" value="SODIUM/CALCIUM EXCHANGER"/>
    <property type="match status" value="1"/>
</dbReference>
<dbReference type="InterPro" id="IPR051171">
    <property type="entry name" value="CaCA"/>
</dbReference>
<dbReference type="SUPFAM" id="SSF141072">
    <property type="entry name" value="CalX-like"/>
    <property type="match status" value="7"/>
</dbReference>
<feature type="domain" description="Calx-beta" evidence="5">
    <location>
        <begin position="363"/>
        <end position="426"/>
    </location>
</feature>
<feature type="domain" description="Calx-beta" evidence="5">
    <location>
        <begin position="875"/>
        <end position="938"/>
    </location>
</feature>
<keyword evidence="2" id="KW-0677">Repeat</keyword>
<feature type="domain" description="Calx-beta" evidence="5">
    <location>
        <begin position="492"/>
        <end position="554"/>
    </location>
</feature>
<keyword evidence="3" id="KW-0106">Calcium</keyword>
<dbReference type="RefSeq" id="WP_120812452.1">
    <property type="nucleotide sequence ID" value="NZ_RBID01000019.1"/>
</dbReference>
<dbReference type="GO" id="GO:0030001">
    <property type="term" value="P:metal ion transport"/>
    <property type="evidence" value="ECO:0007669"/>
    <property type="project" value="TreeGrafter"/>
</dbReference>
<dbReference type="InterPro" id="IPR047777">
    <property type="entry name" value="LapA-like_RM"/>
</dbReference>
<dbReference type="Gene3D" id="2.60.40.2030">
    <property type="match status" value="8"/>
</dbReference>
<dbReference type="InterPro" id="IPR038081">
    <property type="entry name" value="CalX-like_sf"/>
</dbReference>
<evidence type="ECO:0000256" key="2">
    <source>
        <dbReference type="ARBA" id="ARBA00022737"/>
    </source>
</evidence>
<feature type="domain" description="Calx-beta" evidence="5">
    <location>
        <begin position="1003"/>
        <end position="1066"/>
    </location>
</feature>
<keyword evidence="1" id="KW-0732">Signal</keyword>
<dbReference type="SUPFAM" id="SSF51120">
    <property type="entry name" value="beta-Roll"/>
    <property type="match status" value="1"/>
</dbReference>
<keyword evidence="4" id="KW-0406">Ion transport</keyword>
<evidence type="ECO:0000313" key="7">
    <source>
        <dbReference type="Proteomes" id="UP000279384"/>
    </source>
</evidence>
<dbReference type="Pfam" id="PF03160">
    <property type="entry name" value="Calx-beta"/>
    <property type="match status" value="8"/>
</dbReference>
<dbReference type="PRINTS" id="PR00313">
    <property type="entry name" value="CABNDNGRPT"/>
</dbReference>
<dbReference type="InterPro" id="IPR011049">
    <property type="entry name" value="Serralysin-like_metalloprot_C"/>
</dbReference>
<evidence type="ECO:0000256" key="4">
    <source>
        <dbReference type="ARBA" id="ARBA00023065"/>
    </source>
</evidence>
<evidence type="ECO:0000259" key="5">
    <source>
        <dbReference type="Pfam" id="PF03160"/>
    </source>
</evidence>
<dbReference type="NCBIfam" id="TIGR03661">
    <property type="entry name" value="T1SS_VCA0849"/>
    <property type="match status" value="1"/>
</dbReference>